<evidence type="ECO:0000313" key="3">
    <source>
        <dbReference type="EMBL" id="CEP78881.1"/>
    </source>
</evidence>
<dbReference type="Proteomes" id="UP000032809">
    <property type="component" value="Chromosome I"/>
</dbReference>
<gene>
    <name evidence="3" type="ORF">DTL3_1592</name>
</gene>
<dbReference type="InterPro" id="IPR036956">
    <property type="entry name" value="Impact_N_sf"/>
</dbReference>
<dbReference type="PATRIC" id="fig|1006576.9.peg.1588"/>
<dbReference type="PANTHER" id="PTHR16301">
    <property type="entry name" value="IMPACT-RELATED"/>
    <property type="match status" value="1"/>
</dbReference>
<comment type="similarity">
    <text evidence="1">Belongs to the IMPACT family.</text>
</comment>
<dbReference type="AlphaFoldDB" id="A0A0C7NLW3"/>
<dbReference type="KEGG" id="dtn:DTL3_1592"/>
<dbReference type="RefSeq" id="WP_045088246.1">
    <property type="nucleotide sequence ID" value="NZ_LN824141.1"/>
</dbReference>
<protein>
    <recommendedName>
        <fullName evidence="2">Impact N-terminal domain-containing protein</fullName>
    </recommendedName>
</protein>
<dbReference type="HOGENOM" id="CLU_083552_1_1_0"/>
<dbReference type="SUPFAM" id="SSF54211">
    <property type="entry name" value="Ribosomal protein S5 domain 2-like"/>
    <property type="match status" value="1"/>
</dbReference>
<dbReference type="InterPro" id="IPR020568">
    <property type="entry name" value="Ribosomal_Su5_D2-typ_SF"/>
</dbReference>
<dbReference type="OrthoDB" id="9813771at2"/>
<sequence>MKYLSIKDSKEISINIERSIFIGNAQKVNTIEEAQNYIKYITQKYNNATHNCWAYKVGDGNQEFFHYSDNGEPSGTAGKPIYGIIEKYNLFNVAIVVTRYFGGVKLGIRGLIDAYSSCAEEVVKNSRLTKFETTFIFEVRCSYSNYSQILRLISQESGIYLLFQEFLEDVFFRIEIIESIKERVLPIIENNSQEITFIGTSEREL</sequence>
<dbReference type="Gene3D" id="3.30.230.30">
    <property type="entry name" value="Impact, N-terminal domain"/>
    <property type="match status" value="1"/>
</dbReference>
<dbReference type="GO" id="GO:0006446">
    <property type="term" value="P:regulation of translational initiation"/>
    <property type="evidence" value="ECO:0007669"/>
    <property type="project" value="TreeGrafter"/>
</dbReference>
<accession>A0A0C7NLW3</accession>
<dbReference type="PANTHER" id="PTHR16301:SF20">
    <property type="entry name" value="IMPACT FAMILY MEMBER YIGZ"/>
    <property type="match status" value="1"/>
</dbReference>
<organism evidence="3 4">
    <name type="scientific">Defluviitoga tunisiensis</name>
    <dbReference type="NCBI Taxonomy" id="1006576"/>
    <lineage>
        <taxon>Bacteria</taxon>
        <taxon>Thermotogati</taxon>
        <taxon>Thermotogota</taxon>
        <taxon>Thermotogae</taxon>
        <taxon>Petrotogales</taxon>
        <taxon>Petrotogaceae</taxon>
        <taxon>Defluviitoga</taxon>
    </lineage>
</organism>
<evidence type="ECO:0000259" key="2">
    <source>
        <dbReference type="Pfam" id="PF01205"/>
    </source>
</evidence>
<evidence type="ECO:0000256" key="1">
    <source>
        <dbReference type="ARBA" id="ARBA00007665"/>
    </source>
</evidence>
<dbReference type="InterPro" id="IPR001498">
    <property type="entry name" value="Impact_N"/>
</dbReference>
<name>A0A0C7NLW3_DEFTU</name>
<feature type="domain" description="Impact N-terminal" evidence="2">
    <location>
        <begin position="18"/>
        <end position="123"/>
    </location>
</feature>
<evidence type="ECO:0000313" key="4">
    <source>
        <dbReference type="Proteomes" id="UP000032809"/>
    </source>
</evidence>
<reference evidence="4" key="1">
    <citation type="submission" date="2014-11" db="EMBL/GenBank/DDBJ databases">
        <authorList>
            <person name="Wibberg D."/>
        </authorList>
    </citation>
    <scope>NUCLEOTIDE SEQUENCE [LARGE SCALE GENOMIC DNA]</scope>
    <source>
        <strain evidence="4">L3</strain>
    </source>
</reference>
<dbReference type="EMBL" id="LN824141">
    <property type="protein sequence ID" value="CEP78881.1"/>
    <property type="molecule type" value="Genomic_DNA"/>
</dbReference>
<keyword evidence="4" id="KW-1185">Reference proteome</keyword>
<proteinExistence type="inferred from homology"/>
<dbReference type="Pfam" id="PF01205">
    <property type="entry name" value="Impact_N"/>
    <property type="match status" value="1"/>
</dbReference>
<dbReference type="GO" id="GO:0005737">
    <property type="term" value="C:cytoplasm"/>
    <property type="evidence" value="ECO:0007669"/>
    <property type="project" value="TreeGrafter"/>
</dbReference>
<dbReference type="InterPro" id="IPR023582">
    <property type="entry name" value="Impact"/>
</dbReference>